<sequence length="477" mass="52144">MKFNILIISQLLVARSFAFLAAPASRTQSALYSSYASSSTQRRSDTFSDSELETAFFSIDVDSKGSIPRSAFGEAIADLGVDLSQVQLDLLFSKYDADKGGSIDLDEFKAMMSDPVLAGVTPQRDVKFAMDLFKRYDADNSGTIDKGEFRNIAREIQLDARRRSLFSVAAAAVGATVVADYSQEYQFSQKKFRSLYIEPKAEEAQKIAFPTAMLSSDMDEAIARTLYKRGFTPKNTIFAHSVCSDEVNNAPEQLLPLMVKRWEEGFSLGGLAGVPFSGKSGFQAYLHHVPDGGKLLIMFAPHVGIDAAGKIGALQRDGQVKVSSACGAAVGAYKVLQTNPSVASIPDVEDAPESFDPQLESIVKMLKPRLSGIEKAVDPITFVTYQLYAIIRDKICDCVSQTPELWEYTNEIALVGGIMINRHVGGDFFQPLSFESRTKDETGVKRTDLYQDAFGQTANLSNVLGSEDAVACLYNKK</sequence>
<dbReference type="EMBL" id="JALLPJ020000299">
    <property type="protein sequence ID" value="KAL3796223.1"/>
    <property type="molecule type" value="Genomic_DNA"/>
</dbReference>
<dbReference type="PANTHER" id="PTHR38016:SF1">
    <property type="entry name" value="LIMITING CO2-INDUCIBLE PROTEIN B_C BETA CARBONYIC ANHYDRASE DOMAIN-CONTAINING PROTEIN"/>
    <property type="match status" value="1"/>
</dbReference>
<comment type="caution">
    <text evidence="4">The sequence shown here is derived from an EMBL/GenBank/DDBJ whole genome shotgun (WGS) entry which is preliminary data.</text>
</comment>
<dbReference type="AlphaFoldDB" id="A0ABD3Q718"/>
<dbReference type="InterPro" id="IPR040703">
    <property type="entry name" value="LCIB/C_CA"/>
</dbReference>
<dbReference type="Pfam" id="PF13499">
    <property type="entry name" value="EF-hand_7"/>
    <property type="match status" value="1"/>
</dbReference>
<accession>A0ABD3Q718</accession>
<gene>
    <name evidence="4" type="ORF">ACHAWO_010503</name>
</gene>
<feature type="domain" description="EF-hand" evidence="3">
    <location>
        <begin position="47"/>
        <end position="82"/>
    </location>
</feature>
<feature type="chain" id="PRO_5044871364" description="EF-hand domain-containing protein" evidence="2">
    <location>
        <begin position="19"/>
        <end position="477"/>
    </location>
</feature>
<evidence type="ECO:0000313" key="4">
    <source>
        <dbReference type="EMBL" id="KAL3796223.1"/>
    </source>
</evidence>
<evidence type="ECO:0000256" key="2">
    <source>
        <dbReference type="SAM" id="SignalP"/>
    </source>
</evidence>
<dbReference type="InterPro" id="IPR018247">
    <property type="entry name" value="EF_Hand_1_Ca_BS"/>
</dbReference>
<dbReference type="CDD" id="cd00051">
    <property type="entry name" value="EFh"/>
    <property type="match status" value="2"/>
</dbReference>
<name>A0ABD3Q718_9STRA</name>
<dbReference type="PROSITE" id="PS00018">
    <property type="entry name" value="EF_HAND_1"/>
    <property type="match status" value="2"/>
</dbReference>
<keyword evidence="5" id="KW-1185">Reference proteome</keyword>
<evidence type="ECO:0000256" key="1">
    <source>
        <dbReference type="ARBA" id="ARBA00022837"/>
    </source>
</evidence>
<dbReference type="SMART" id="SM00054">
    <property type="entry name" value="EFh"/>
    <property type="match status" value="3"/>
</dbReference>
<reference evidence="4 5" key="1">
    <citation type="submission" date="2024-10" db="EMBL/GenBank/DDBJ databases">
        <title>Updated reference genomes for cyclostephanoid diatoms.</title>
        <authorList>
            <person name="Roberts W.R."/>
            <person name="Alverson A.J."/>
        </authorList>
    </citation>
    <scope>NUCLEOTIDE SEQUENCE [LARGE SCALE GENOMIC DNA]</scope>
    <source>
        <strain evidence="4 5">AJA010-31</strain>
    </source>
</reference>
<proteinExistence type="predicted"/>
<dbReference type="PROSITE" id="PS50222">
    <property type="entry name" value="EF_HAND_2"/>
    <property type="match status" value="3"/>
</dbReference>
<dbReference type="Proteomes" id="UP001530400">
    <property type="component" value="Unassembled WGS sequence"/>
</dbReference>
<feature type="domain" description="EF-hand" evidence="3">
    <location>
        <begin position="83"/>
        <end position="118"/>
    </location>
</feature>
<feature type="domain" description="EF-hand" evidence="3">
    <location>
        <begin position="124"/>
        <end position="159"/>
    </location>
</feature>
<dbReference type="PANTHER" id="PTHR38016">
    <property type="entry name" value="UNNAMED PRODUCT"/>
    <property type="match status" value="1"/>
</dbReference>
<keyword evidence="1" id="KW-0106">Calcium</keyword>
<protein>
    <recommendedName>
        <fullName evidence="3">EF-hand domain-containing protein</fullName>
    </recommendedName>
</protein>
<organism evidence="4 5">
    <name type="scientific">Cyclotella atomus</name>
    <dbReference type="NCBI Taxonomy" id="382360"/>
    <lineage>
        <taxon>Eukaryota</taxon>
        <taxon>Sar</taxon>
        <taxon>Stramenopiles</taxon>
        <taxon>Ochrophyta</taxon>
        <taxon>Bacillariophyta</taxon>
        <taxon>Coscinodiscophyceae</taxon>
        <taxon>Thalassiosirophycidae</taxon>
        <taxon>Stephanodiscales</taxon>
        <taxon>Stephanodiscaceae</taxon>
        <taxon>Cyclotella</taxon>
    </lineage>
</organism>
<dbReference type="Pfam" id="PF18599">
    <property type="entry name" value="LCIB_C_CA"/>
    <property type="match status" value="1"/>
</dbReference>
<dbReference type="Pfam" id="PF13405">
    <property type="entry name" value="EF-hand_6"/>
    <property type="match status" value="1"/>
</dbReference>
<dbReference type="Gene3D" id="1.10.238.10">
    <property type="entry name" value="EF-hand"/>
    <property type="match status" value="1"/>
</dbReference>
<dbReference type="InterPro" id="IPR002048">
    <property type="entry name" value="EF_hand_dom"/>
</dbReference>
<feature type="signal peptide" evidence="2">
    <location>
        <begin position="1"/>
        <end position="18"/>
    </location>
</feature>
<keyword evidence="2" id="KW-0732">Signal</keyword>
<dbReference type="SUPFAM" id="SSF47473">
    <property type="entry name" value="EF-hand"/>
    <property type="match status" value="1"/>
</dbReference>
<evidence type="ECO:0000259" key="3">
    <source>
        <dbReference type="PROSITE" id="PS50222"/>
    </source>
</evidence>
<evidence type="ECO:0000313" key="5">
    <source>
        <dbReference type="Proteomes" id="UP001530400"/>
    </source>
</evidence>
<dbReference type="InterPro" id="IPR011992">
    <property type="entry name" value="EF-hand-dom_pair"/>
</dbReference>